<feature type="compositionally biased region" description="Basic and acidic residues" evidence="1">
    <location>
        <begin position="1389"/>
        <end position="1402"/>
    </location>
</feature>
<feature type="region of interest" description="Disordered" evidence="1">
    <location>
        <begin position="1377"/>
        <end position="1402"/>
    </location>
</feature>
<feature type="compositionally biased region" description="Polar residues" evidence="1">
    <location>
        <begin position="412"/>
        <end position="431"/>
    </location>
</feature>
<dbReference type="EMBL" id="FWWR01000017">
    <property type="protein sequence ID" value="SMB92681.1"/>
    <property type="molecule type" value="Genomic_DNA"/>
</dbReference>
<name>A0A1W1VHZ9_PEPAS</name>
<dbReference type="InterPro" id="IPR013783">
    <property type="entry name" value="Ig-like_fold"/>
</dbReference>
<dbReference type="InterPro" id="IPR001119">
    <property type="entry name" value="SLH_dom"/>
</dbReference>
<evidence type="ECO:0000313" key="3">
    <source>
        <dbReference type="EMBL" id="SMB92681.1"/>
    </source>
</evidence>
<dbReference type="Proteomes" id="UP000192368">
    <property type="component" value="Unassembled WGS sequence"/>
</dbReference>
<dbReference type="OrthoDB" id="1698539at2"/>
<dbReference type="RefSeq" id="WP_084231471.1">
    <property type="nucleotide sequence ID" value="NZ_FWWR01000017.1"/>
</dbReference>
<feature type="domain" description="SLH" evidence="2">
    <location>
        <begin position="1947"/>
        <end position="2005"/>
    </location>
</feature>
<sequence>MSDITNFRTRKNQIAKSLKKLILYLLVISLVLPSLTEVAWAAANPPEAMLKDNQARAGEAPWKPDDYENGSDAAVMARTGFCGNVGDLLFRGSVKGIHYTQWKDPYDEFGWSMKPGGNDNYADELIRVNAKFDKETNTIHWKIIVKGQSAGPLMGVTKDLTNPYFYIAISRGLESPRNLYVSNGFRKLKEYPDNWHALHTGNFQMYDVTKGSNSILYNGRRILGKTDQTKEFLQEKYRLPCTGDNKDSSMDYNIEKYNYYSKYAIRDNQSGFNEANTRMYSFTTELDIGEVVANAELPNVDSDFTNYMGWGGKRNDVDLSGKVWVTVGATSRELGVNKAKPHGTGNYNFSKIAVVDVMPNEDKLNLKPYYNEEKGKPGDTVKLPIKFEDNKKFPEGTRFMLESDPKDEFNVDPSTGEITQKPATKTGPKSINEYTGEVTVKIPKNAKDGEKITDKVHVIYPDGSKRIVPFVVKVIEDTTAKKVTELGGLSPETIKVWVNDPITWSKGVKATKGENKDEVAKLLKDAKVTDKTQPERTSAVAGEKQGTLLVTFKDNSKLEVANQMLIVSNEKVVDPEDPNKLPDDKIKVEFAKGTGVTNVAAKNLYVKPNTTLVDADFPQATLENGYKNLTWTPADKKVTTTNKKFTATATPKTTAEKIEGLGGIEGKDLAAWVGDKLDSDFWKKGVEAKSTDTTVKAVVKVAIQAAKKVEDTTTPARTTAAEVLNPTDGKLKITFADDSTLEVTQKLYVYENGAQKPEGGKPVPTDAATVTFTKDNESIKADGWDAVKPIIVKKGTAVPEGKFPNAEAKEGYKSVTWTPAKDTVVNADQAFNAKAEKIDYTTDKIIPWVPGTDKEPDKGSDDKPIPTDYITVTFQAQKEGTTALGKVKVGTKEGAEVKAKVKPGTNLSTLKVEGKEEALIKAIPNEGYGFTVWAPELGVAQADKPYVAKFIKDGSEVQPKDPIPTGWHRVTVKQDATIVAGTVTEKTYAVKDKLSKDKLVDLTGKAVDKHENPAWYDGKTNLGAKPTQDVAVSADKTILAKATAEKDTTTDKIIPWVPQDPKNPEKDKPTEGSDKKPIPDTYVTVTFESEDEAKGEIKIGEKQGKKVWAKVAPETLYKDIKEKVSVVGKAGNELKNWTPAEKITDTYKMVANDAYTAHFIKKGVEDAASKLKDKLDPQDINVWKDYPVKDINWKDGVKLKEGTEDTGGKLQELIDKATVTDESKRDTSAVGKHPGTLKVAFEDGSELNVVKQNLVVKDHILPDNDENAPNDAIKVKFLLGEGVKVVKEGVTTEGIKETPVLYKTYKIKPGTNLGEYKHSVLKETIFKLINAEVLDDTYKDVAWKGKVTNDPTNYVVSQDNNEFTAYAKKASDKDIIPYIPDDQNNPTNPDDKNVPKEDTDGKPIKKDDYIIVSFKIEKPRAATLVLDGKKGKVISALVKKTNPIRKWSELTLPTIGQTMDQNNQYTFEKWVDASKAEMTADKQLEDKAVYTATFKTNDGFDKDAIIGFNFIKDPTKMEYNEGEKPNHDGLKIELVDKNNNKVTVTKDKLEEYGITIEPKEDTALTKEDDGKHLVAKITTKDGDGQDKELTASSPGTLTVNQKPVQDKSTTPTINQPTVGDEKIKGKGVVGATIVVKDGNGNEIGTATVDQNGDWEVTVPAAEPLQKDEIIKATQTETGKDPSEPASTTVKDKEDTTANPTINQPYEGDDKITGKGEPGSDIVVKDKDGNEIGKTKVDDNGNWTVDVPADKPLKQGDTIKVTQTDGNGKTKDAETTVKGKEDTTANPTINQPYEGDDKITGKGEPGSDIVVKDKDGNEIGKTKVDDNGNWTVDVPADKPLKQGDTIKVTQTDGNGKTKDAETTVKGKTTPTPEPTPEPQPTPDYNPWWPIYFGSTKIEAKPEPKSLERHEAYISGYPDGTVRPDGKITRAEVSTIFARLTENSAPANYSPKFSDVLAYDWFSDSVMKLSKKDIIKGYPDGTFKPNKSITRAEFATIVSKYIKNPKAADETFVDVPMNHWAKDAIAKVKAEGLISGYPDGTFKPDAPITRAEAVSIVNRMFDRAADGEFVREHRFEIKSFKDLVENHWAYYEIIEAVHTHDYERIGTRVEKWDKIVK</sequence>
<dbReference type="PROSITE" id="PS51272">
    <property type="entry name" value="SLH"/>
    <property type="match status" value="3"/>
</dbReference>
<feature type="compositionally biased region" description="Basic and acidic residues" evidence="1">
    <location>
        <begin position="1809"/>
        <end position="1825"/>
    </location>
</feature>
<keyword evidence="4" id="KW-1185">Reference proteome</keyword>
<evidence type="ECO:0000313" key="4">
    <source>
        <dbReference type="Proteomes" id="UP000192368"/>
    </source>
</evidence>
<gene>
    <name evidence="3" type="ORF">SAMN00017477_1954</name>
</gene>
<dbReference type="PANTHER" id="PTHR43308">
    <property type="entry name" value="OUTER MEMBRANE PROTEIN ALPHA-RELATED"/>
    <property type="match status" value="1"/>
</dbReference>
<feature type="region of interest" description="Disordered" evidence="1">
    <location>
        <begin position="1579"/>
        <end position="1621"/>
    </location>
</feature>
<protein>
    <submittedName>
        <fullName evidence="3">S-layer homology domain-containing protein</fullName>
    </submittedName>
</protein>
<dbReference type="InterPro" id="IPR051465">
    <property type="entry name" value="Cell_Envelope_Struct_Comp"/>
</dbReference>
<dbReference type="Pfam" id="PF17936">
    <property type="entry name" value="Big_6"/>
    <property type="match status" value="3"/>
</dbReference>
<feature type="region of interest" description="Disordered" evidence="1">
    <location>
        <begin position="1673"/>
        <end position="1885"/>
    </location>
</feature>
<dbReference type="InterPro" id="IPR044055">
    <property type="entry name" value="RibLong"/>
</dbReference>
<dbReference type="NCBIfam" id="NF033510">
    <property type="entry name" value="Ca_tandemer"/>
    <property type="match status" value="2"/>
</dbReference>
<feature type="compositionally biased region" description="Basic and acidic residues" evidence="1">
    <location>
        <begin position="1579"/>
        <end position="1589"/>
    </location>
</feature>
<proteinExistence type="predicted"/>
<feature type="region of interest" description="Disordered" evidence="1">
    <location>
        <begin position="403"/>
        <end position="431"/>
    </location>
</feature>
<feature type="compositionally biased region" description="Basic and acidic residues" evidence="1">
    <location>
        <begin position="1854"/>
        <end position="1863"/>
    </location>
</feature>
<reference evidence="4" key="1">
    <citation type="submission" date="2017-04" db="EMBL/GenBank/DDBJ databases">
        <authorList>
            <person name="Varghese N."/>
            <person name="Submissions S."/>
        </authorList>
    </citation>
    <scope>NUCLEOTIDE SEQUENCE [LARGE SCALE GENOMIC DNA]</scope>
    <source>
        <strain evidence="4">DSM 20463</strain>
    </source>
</reference>
<feature type="compositionally biased region" description="Basic and acidic residues" evidence="1">
    <location>
        <begin position="1722"/>
        <end position="1738"/>
    </location>
</feature>
<dbReference type="STRING" id="573058.SAMN00017477_1954"/>
<dbReference type="InterPro" id="IPR041498">
    <property type="entry name" value="Big_6"/>
</dbReference>
<feature type="region of interest" description="Disordered" evidence="1">
    <location>
        <begin position="1050"/>
        <end position="1079"/>
    </location>
</feature>
<organism evidence="3 4">
    <name type="scientific">Peptoniphilus asaccharolyticus DSM 20463</name>
    <dbReference type="NCBI Taxonomy" id="573058"/>
    <lineage>
        <taxon>Bacteria</taxon>
        <taxon>Bacillati</taxon>
        <taxon>Bacillota</taxon>
        <taxon>Tissierellia</taxon>
        <taxon>Tissierellales</taxon>
        <taxon>Peptoniphilaceae</taxon>
        <taxon>Peptoniphilus</taxon>
    </lineage>
</organism>
<dbReference type="Gene3D" id="2.60.40.10">
    <property type="entry name" value="Immunoglobulins"/>
    <property type="match status" value="3"/>
</dbReference>
<evidence type="ECO:0000259" key="2">
    <source>
        <dbReference type="PROSITE" id="PS51272"/>
    </source>
</evidence>
<dbReference type="PANTHER" id="PTHR43308:SF5">
    <property type="entry name" value="S-LAYER PROTEIN _ PEPTIDOGLYCAN ENDO-BETA-N-ACETYLGLUCOSAMINIDASE"/>
    <property type="match status" value="1"/>
</dbReference>
<feature type="domain" description="SLH" evidence="2">
    <location>
        <begin position="2006"/>
        <end position="2069"/>
    </location>
</feature>
<feature type="compositionally biased region" description="Pro residues" evidence="1">
    <location>
        <begin position="1870"/>
        <end position="1882"/>
    </location>
</feature>
<feature type="compositionally biased region" description="Polar residues" evidence="1">
    <location>
        <begin position="1590"/>
        <end position="1617"/>
    </location>
</feature>
<dbReference type="Pfam" id="PF18957">
    <property type="entry name" value="RibLong"/>
    <property type="match status" value="2"/>
</dbReference>
<feature type="domain" description="SLH" evidence="2">
    <location>
        <begin position="1885"/>
        <end position="1946"/>
    </location>
</feature>
<feature type="compositionally biased region" description="Basic and acidic residues" evidence="1">
    <location>
        <begin position="1767"/>
        <end position="1782"/>
    </location>
</feature>
<dbReference type="Pfam" id="PF00395">
    <property type="entry name" value="SLH"/>
    <property type="match status" value="3"/>
</dbReference>
<feature type="compositionally biased region" description="Basic and acidic residues" evidence="1">
    <location>
        <begin position="1062"/>
        <end position="1078"/>
    </location>
</feature>
<evidence type="ECO:0000256" key="1">
    <source>
        <dbReference type="SAM" id="MobiDB-lite"/>
    </source>
</evidence>
<accession>A0A1W1VHZ9</accession>